<evidence type="ECO:0000259" key="1">
    <source>
        <dbReference type="Pfam" id="PF18451"/>
    </source>
</evidence>
<accession>A0A7Y0F0Q4</accession>
<dbReference type="Gene3D" id="3.40.1350.120">
    <property type="match status" value="1"/>
</dbReference>
<evidence type="ECO:0000313" key="2">
    <source>
        <dbReference type="EMBL" id="NMM99733.1"/>
    </source>
</evidence>
<dbReference type="InterPro" id="IPR040559">
    <property type="entry name" value="CdiA_C"/>
</dbReference>
<sequence length="145" mass="16192">MRSSADVRKTPSGLSAVRHDDGYWIETGASPDSNERAVAKQLSDLGHDVVFRKLSDERNVKTSDFYIDDEPWELKTLHGAGKNTVTNALKKAKKQSSRVILEISDCPKPLSQIADDCLDKLRRPNSSIVEIVLLCNGSIERRLTR</sequence>
<reference evidence="2 3" key="1">
    <citation type="submission" date="2020-02" db="EMBL/GenBank/DDBJ databases">
        <title>Characterization of phylogenetic diversity of novel bifidobacterial species isolated in Czech ZOOs.</title>
        <authorList>
            <person name="Lugli G.A."/>
            <person name="Vera N.B."/>
            <person name="Ventura M."/>
        </authorList>
    </citation>
    <scope>NUCLEOTIDE SEQUENCE [LARGE SCALE GENOMIC DNA]</scope>
    <source>
        <strain evidence="2 3">DSM 109958</strain>
    </source>
</reference>
<protein>
    <recommendedName>
        <fullName evidence="1">tRNA nuclease CdiA C-terminal domain-containing protein</fullName>
    </recommendedName>
</protein>
<name>A0A7Y0F0Q4_9BIFI</name>
<proteinExistence type="predicted"/>
<keyword evidence="3" id="KW-1185">Reference proteome</keyword>
<dbReference type="AlphaFoldDB" id="A0A7Y0F0Q4"/>
<evidence type="ECO:0000313" key="3">
    <source>
        <dbReference type="Proteomes" id="UP000588277"/>
    </source>
</evidence>
<feature type="domain" description="tRNA nuclease CdiA C-terminal" evidence="1">
    <location>
        <begin position="61"/>
        <end position="134"/>
    </location>
</feature>
<gene>
    <name evidence="2" type="ORF">G1C96_0311</name>
</gene>
<dbReference type="Pfam" id="PF18451">
    <property type="entry name" value="CdiA_C"/>
    <property type="match status" value="1"/>
</dbReference>
<dbReference type="Proteomes" id="UP000588277">
    <property type="component" value="Unassembled WGS sequence"/>
</dbReference>
<dbReference type="EMBL" id="JAAIIH010000001">
    <property type="protein sequence ID" value="NMM99733.1"/>
    <property type="molecule type" value="Genomic_DNA"/>
</dbReference>
<comment type="caution">
    <text evidence="2">The sequence shown here is derived from an EMBL/GenBank/DDBJ whole genome shotgun (WGS) entry which is preliminary data.</text>
</comment>
<organism evidence="2 3">
    <name type="scientific">Bifidobacterium moraviense</name>
    <dbReference type="NCBI Taxonomy" id="2675323"/>
    <lineage>
        <taxon>Bacteria</taxon>
        <taxon>Bacillati</taxon>
        <taxon>Actinomycetota</taxon>
        <taxon>Actinomycetes</taxon>
        <taxon>Bifidobacteriales</taxon>
        <taxon>Bifidobacteriaceae</taxon>
        <taxon>Bifidobacterium</taxon>
    </lineage>
</organism>